<protein>
    <recommendedName>
        <fullName evidence="4">Phosphate-binding protein</fullName>
    </recommendedName>
</protein>
<dbReference type="InterPro" id="IPR024370">
    <property type="entry name" value="PBP_domain"/>
</dbReference>
<evidence type="ECO:0000259" key="6">
    <source>
        <dbReference type="Pfam" id="PF12849"/>
    </source>
</evidence>
<evidence type="ECO:0000256" key="3">
    <source>
        <dbReference type="ARBA" id="ARBA00022592"/>
    </source>
</evidence>
<dbReference type="Pfam" id="PF12849">
    <property type="entry name" value="PBP_like_2"/>
    <property type="match status" value="1"/>
</dbReference>
<evidence type="ECO:0000256" key="2">
    <source>
        <dbReference type="ARBA" id="ARBA00022448"/>
    </source>
</evidence>
<evidence type="ECO:0000256" key="4">
    <source>
        <dbReference type="PIRNR" id="PIRNR002756"/>
    </source>
</evidence>
<dbReference type="NCBIfam" id="TIGR00975">
    <property type="entry name" value="3a0107s03"/>
    <property type="match status" value="1"/>
</dbReference>
<evidence type="ECO:0000256" key="1">
    <source>
        <dbReference type="ARBA" id="ARBA00008725"/>
    </source>
</evidence>
<dbReference type="RefSeq" id="WP_343874313.1">
    <property type="nucleotide sequence ID" value="NZ_BAAAIX010000026.1"/>
</dbReference>
<accession>A0ABW4RZ70</accession>
<evidence type="ECO:0000256" key="5">
    <source>
        <dbReference type="SAM" id="MobiDB-lite"/>
    </source>
</evidence>
<dbReference type="Gene3D" id="3.40.190.10">
    <property type="entry name" value="Periplasmic binding protein-like II"/>
    <property type="match status" value="2"/>
</dbReference>
<dbReference type="Proteomes" id="UP001597326">
    <property type="component" value="Unassembled WGS sequence"/>
</dbReference>
<comment type="similarity">
    <text evidence="1 4">Belongs to the PstS family.</text>
</comment>
<dbReference type="PANTHER" id="PTHR42996">
    <property type="entry name" value="PHOSPHATE-BINDING PROTEIN PSTS"/>
    <property type="match status" value="1"/>
</dbReference>
<evidence type="ECO:0000313" key="8">
    <source>
        <dbReference type="Proteomes" id="UP001597326"/>
    </source>
</evidence>
<feature type="compositionally biased region" description="Polar residues" evidence="5">
    <location>
        <begin position="180"/>
        <end position="193"/>
    </location>
</feature>
<dbReference type="InterPro" id="IPR050962">
    <property type="entry name" value="Phosphate-bind_PstS"/>
</dbReference>
<reference evidence="8" key="1">
    <citation type="journal article" date="2019" name="Int. J. Syst. Evol. Microbiol.">
        <title>The Global Catalogue of Microorganisms (GCM) 10K type strain sequencing project: providing services to taxonomists for standard genome sequencing and annotation.</title>
        <authorList>
            <consortium name="The Broad Institute Genomics Platform"/>
            <consortium name="The Broad Institute Genome Sequencing Center for Infectious Disease"/>
            <person name="Wu L."/>
            <person name="Ma J."/>
        </authorList>
    </citation>
    <scope>NUCLEOTIDE SEQUENCE [LARGE SCALE GENOMIC DNA]</scope>
    <source>
        <strain evidence="8">CAIM 431</strain>
    </source>
</reference>
<feature type="region of interest" description="Disordered" evidence="5">
    <location>
        <begin position="180"/>
        <end position="207"/>
    </location>
</feature>
<sequence length="360" mass="37766">MPLFIAVLVGLLALGLLWNRGNDSQLVGAGSTLAAPLVERSVADYRNAVAADNPDRPGQTGGDWVLDGSGGIDYEKVGSMGGVMRLSDPEVDFAVSDYPLSTTALAELQAGQFPVAAGALALVHDLDLGGRALRLDAPTVARIYLGSITRWNDPAIGALNPGLQLPDLAITPLHRSDGSGSTAGLTSWLSENSPEWADGPGSGPQVDFPEDIGRAAERSSGMVEGTGATEGALAYVEPGQARSAGLQVVQLKNRAGNFTAPDAEAMAAALQGMDWEAGDHFTGLSPTETAREAYPLTLPIYVVMKTDPKDQADARRTLGWLRWLVQDYDTSTTGLGYLPLPEAGSRAVASYWATTFQTLD</sequence>
<dbReference type="PANTHER" id="PTHR42996:SF1">
    <property type="entry name" value="PHOSPHATE-BINDING PROTEIN PSTS"/>
    <property type="match status" value="1"/>
</dbReference>
<keyword evidence="2 4" id="KW-0813">Transport</keyword>
<dbReference type="SUPFAM" id="SSF53850">
    <property type="entry name" value="Periplasmic binding protein-like II"/>
    <property type="match status" value="1"/>
</dbReference>
<dbReference type="InterPro" id="IPR005673">
    <property type="entry name" value="ABC_phos-bd_PstS"/>
</dbReference>
<name>A0ABW4RZ70_9ACTN</name>
<keyword evidence="8" id="KW-1185">Reference proteome</keyword>
<dbReference type="CDD" id="cd13565">
    <property type="entry name" value="PBP2_PstS"/>
    <property type="match status" value="1"/>
</dbReference>
<evidence type="ECO:0000313" key="7">
    <source>
        <dbReference type="EMBL" id="MFD1891019.1"/>
    </source>
</evidence>
<dbReference type="EMBL" id="JBHUFZ010000028">
    <property type="protein sequence ID" value="MFD1891019.1"/>
    <property type="molecule type" value="Genomic_DNA"/>
</dbReference>
<gene>
    <name evidence="7" type="primary">pstS</name>
    <name evidence="7" type="ORF">ACFSCS_12630</name>
</gene>
<comment type="caution">
    <text evidence="7">The sequence shown here is derived from an EMBL/GenBank/DDBJ whole genome shotgun (WGS) entry which is preliminary data.</text>
</comment>
<proteinExistence type="inferred from homology"/>
<feature type="domain" description="PBP" evidence="6">
    <location>
        <begin position="25"/>
        <end position="327"/>
    </location>
</feature>
<keyword evidence="3 4" id="KW-0592">Phosphate transport</keyword>
<dbReference type="PIRSF" id="PIRSF002756">
    <property type="entry name" value="PstS"/>
    <property type="match status" value="1"/>
</dbReference>
<organism evidence="7 8">
    <name type="scientific">Luteococcus peritonei</name>
    <dbReference type="NCBI Taxonomy" id="88874"/>
    <lineage>
        <taxon>Bacteria</taxon>
        <taxon>Bacillati</taxon>
        <taxon>Actinomycetota</taxon>
        <taxon>Actinomycetes</taxon>
        <taxon>Propionibacteriales</taxon>
        <taxon>Propionibacteriaceae</taxon>
        <taxon>Luteococcus</taxon>
    </lineage>
</organism>